<evidence type="ECO:0000256" key="1">
    <source>
        <dbReference type="SAM" id="SignalP"/>
    </source>
</evidence>
<keyword evidence="1" id="KW-0732">Signal</keyword>
<dbReference type="OrthoDB" id="3721452at2"/>
<sequence length="377" mass="38353">MRPTHRSLLAVAAAAAMTLTACQSGTSTTPAEQAPELETGLVAQLALTPALGSAPTGAPTAGRLITPHTNVQVTDVLVADELDTSAATLLQLGSGPDAPRAAPEGFEVVVAAVSTRDLTAPFDPDPDAPPVFALTSGEERWEVEPFGSFFSTGPPTGVGYWTAPDATFVLVVPEDETLALAVTDEGRTASIDLRTGELAEDADTTAGLPYYSDRSAPLSGEGSAAGAVTDLGGAYLPIDVSVRLFFDERAFVLSPWLPARGWAAPGRIWATAAADVDATSPYVGVLEFTATADSVFELTGADGAAIPALPEPVSWSAVAELTSFSAPSMSAAWDLPAEFAGGTLTVSLDVAWTVSDLPAAFSGAPATIPAVPVTLGG</sequence>
<keyword evidence="3" id="KW-1185">Reference proteome</keyword>
<dbReference type="PROSITE" id="PS51257">
    <property type="entry name" value="PROKAR_LIPOPROTEIN"/>
    <property type="match status" value="1"/>
</dbReference>
<name>A0A1H0SLA9_9ACTN</name>
<dbReference type="EMBL" id="FNIR01000013">
    <property type="protein sequence ID" value="SDP42329.1"/>
    <property type="molecule type" value="Genomic_DNA"/>
</dbReference>
<reference evidence="3" key="1">
    <citation type="submission" date="2016-10" db="EMBL/GenBank/DDBJ databases">
        <authorList>
            <person name="Varghese N."/>
            <person name="Submissions S."/>
        </authorList>
    </citation>
    <scope>NUCLEOTIDE SEQUENCE [LARGE SCALE GENOMIC DNA]</scope>
    <source>
        <strain evidence="3">DSM 45843</strain>
    </source>
</reference>
<evidence type="ECO:0000313" key="2">
    <source>
        <dbReference type="EMBL" id="SDP42329.1"/>
    </source>
</evidence>
<feature type="signal peptide" evidence="1">
    <location>
        <begin position="1"/>
        <end position="23"/>
    </location>
</feature>
<protein>
    <submittedName>
        <fullName evidence="2">Uncharacterized protein</fullName>
    </submittedName>
</protein>
<organism evidence="2 3">
    <name type="scientific">Klenkia soli</name>
    <dbReference type="NCBI Taxonomy" id="1052260"/>
    <lineage>
        <taxon>Bacteria</taxon>
        <taxon>Bacillati</taxon>
        <taxon>Actinomycetota</taxon>
        <taxon>Actinomycetes</taxon>
        <taxon>Geodermatophilales</taxon>
        <taxon>Geodermatophilaceae</taxon>
        <taxon>Klenkia</taxon>
    </lineage>
</organism>
<dbReference type="RefSeq" id="WP_091248483.1">
    <property type="nucleotide sequence ID" value="NZ_FNIR01000013.1"/>
</dbReference>
<gene>
    <name evidence="2" type="ORF">SAMN05660199_03881</name>
</gene>
<proteinExistence type="predicted"/>
<feature type="chain" id="PRO_5038536190" evidence="1">
    <location>
        <begin position="24"/>
        <end position="377"/>
    </location>
</feature>
<dbReference type="AlphaFoldDB" id="A0A1H0SLA9"/>
<dbReference type="Proteomes" id="UP000199088">
    <property type="component" value="Unassembled WGS sequence"/>
</dbReference>
<evidence type="ECO:0000313" key="3">
    <source>
        <dbReference type="Proteomes" id="UP000199088"/>
    </source>
</evidence>
<accession>A0A1H0SLA9</accession>
<dbReference type="STRING" id="1052260.SAMN05660199_03881"/>